<dbReference type="PROSITE" id="PS51608">
    <property type="entry name" value="SAM_MT_UBIE"/>
    <property type="match status" value="1"/>
</dbReference>
<organism evidence="5 6">
    <name type="scientific">Nannocystis exedens</name>
    <dbReference type="NCBI Taxonomy" id="54"/>
    <lineage>
        <taxon>Bacteria</taxon>
        <taxon>Pseudomonadati</taxon>
        <taxon>Myxococcota</taxon>
        <taxon>Polyangia</taxon>
        <taxon>Nannocystales</taxon>
        <taxon>Nannocystaceae</taxon>
        <taxon>Nannocystis</taxon>
    </lineage>
</organism>
<evidence type="ECO:0000313" key="6">
    <source>
        <dbReference type="Proteomes" id="UP000199400"/>
    </source>
</evidence>
<dbReference type="InterPro" id="IPR004033">
    <property type="entry name" value="UbiE/COQ5_MeTrFase"/>
</dbReference>
<dbReference type="Gene3D" id="3.40.50.150">
    <property type="entry name" value="Vaccinia Virus protein VP39"/>
    <property type="match status" value="1"/>
</dbReference>
<proteinExistence type="predicted"/>
<dbReference type="Proteomes" id="UP000199400">
    <property type="component" value="Unassembled WGS sequence"/>
</dbReference>
<dbReference type="GO" id="GO:0008168">
    <property type="term" value="F:methyltransferase activity"/>
    <property type="evidence" value="ECO:0007669"/>
    <property type="project" value="UniProtKB-KW"/>
</dbReference>
<accession>A0A1I2EYC6</accession>
<evidence type="ECO:0000313" key="5">
    <source>
        <dbReference type="EMBL" id="SFE97448.1"/>
    </source>
</evidence>
<sequence length="240" mass="26570">MTRPPPTLRAQKQAVPHAFDRVAARYDLLTGMNPGYHRHLERSAERMRMPEDADLLDLCCGTGLSTLALVRTYPRARITGLDASVGMLDQARKKRELTGVRFLQGDAMDPATYGATGPFDGILMAYGIRNMPDPDLCLRRLLPLLKPGGVICFHEYSVRDSLRAHLVWNAVCLGIIIPAGLVTSPGSNIYRYLRRSVNAFDGAAAFQRRLQAAGFCDTQEATMDGWQEGIVHTFLARRPA</sequence>
<evidence type="ECO:0000256" key="3">
    <source>
        <dbReference type="ARBA" id="ARBA00022679"/>
    </source>
</evidence>
<dbReference type="OrthoDB" id="9808140at2"/>
<dbReference type="GO" id="GO:0032259">
    <property type="term" value="P:methylation"/>
    <property type="evidence" value="ECO:0007669"/>
    <property type="project" value="UniProtKB-KW"/>
</dbReference>
<dbReference type="PANTHER" id="PTHR43591:SF24">
    <property type="entry name" value="2-METHOXY-6-POLYPRENYL-1,4-BENZOQUINOL METHYLASE, MITOCHONDRIAL"/>
    <property type="match status" value="1"/>
</dbReference>
<dbReference type="EMBL" id="FOMX01000024">
    <property type="protein sequence ID" value="SFE97448.1"/>
    <property type="molecule type" value="Genomic_DNA"/>
</dbReference>
<dbReference type="SUPFAM" id="SSF53335">
    <property type="entry name" value="S-adenosyl-L-methionine-dependent methyltransferases"/>
    <property type="match status" value="1"/>
</dbReference>
<keyword evidence="3" id="KW-0808">Transferase</keyword>
<gene>
    <name evidence="5" type="ORF">SAMN02745121_06308</name>
</gene>
<dbReference type="AlphaFoldDB" id="A0A1I2EYC6"/>
<evidence type="ECO:0000256" key="4">
    <source>
        <dbReference type="ARBA" id="ARBA00022691"/>
    </source>
</evidence>
<evidence type="ECO:0000256" key="1">
    <source>
        <dbReference type="ARBA" id="ARBA00022428"/>
    </source>
</evidence>
<keyword evidence="1" id="KW-0474">Menaquinone biosynthesis</keyword>
<reference evidence="6" key="1">
    <citation type="submission" date="2016-10" db="EMBL/GenBank/DDBJ databases">
        <authorList>
            <person name="Varghese N."/>
            <person name="Submissions S."/>
        </authorList>
    </citation>
    <scope>NUCLEOTIDE SEQUENCE [LARGE SCALE GENOMIC DNA]</scope>
    <source>
        <strain evidence="6">ATCC 25963</strain>
    </source>
</reference>
<keyword evidence="5" id="KW-0830">Ubiquinone</keyword>
<dbReference type="InterPro" id="IPR029063">
    <property type="entry name" value="SAM-dependent_MTases_sf"/>
</dbReference>
<protein>
    <submittedName>
        <fullName evidence="5">Ubiquinone/menaquinone biosynthesis C-methylase UbiE</fullName>
    </submittedName>
</protein>
<dbReference type="CDD" id="cd02440">
    <property type="entry name" value="AdoMet_MTases"/>
    <property type="match status" value="1"/>
</dbReference>
<dbReference type="GO" id="GO:0009234">
    <property type="term" value="P:menaquinone biosynthetic process"/>
    <property type="evidence" value="ECO:0007669"/>
    <property type="project" value="UniProtKB-KW"/>
</dbReference>
<keyword evidence="6" id="KW-1185">Reference proteome</keyword>
<evidence type="ECO:0000256" key="2">
    <source>
        <dbReference type="ARBA" id="ARBA00022603"/>
    </source>
</evidence>
<keyword evidence="2 5" id="KW-0489">Methyltransferase</keyword>
<keyword evidence="4" id="KW-0949">S-adenosyl-L-methionine</keyword>
<dbReference type="RefSeq" id="WP_096327719.1">
    <property type="nucleotide sequence ID" value="NZ_FOMX01000024.1"/>
</dbReference>
<dbReference type="PANTHER" id="PTHR43591">
    <property type="entry name" value="METHYLTRANSFERASE"/>
    <property type="match status" value="1"/>
</dbReference>
<dbReference type="Pfam" id="PF01209">
    <property type="entry name" value="Ubie_methyltran"/>
    <property type="match status" value="1"/>
</dbReference>
<name>A0A1I2EYC6_9BACT</name>
<dbReference type="STRING" id="54.SAMN02745121_06308"/>